<dbReference type="GeneID" id="30033819"/>
<dbReference type="GO" id="GO:0005739">
    <property type="term" value="C:mitochondrion"/>
    <property type="evidence" value="ECO:0007669"/>
    <property type="project" value="TreeGrafter"/>
</dbReference>
<evidence type="ECO:0000256" key="6">
    <source>
        <dbReference type="RuleBase" id="RU000590"/>
    </source>
</evidence>
<dbReference type="PROSITE" id="PS00491">
    <property type="entry name" value="PROLINE_PEPTIDASE"/>
    <property type="match status" value="1"/>
</dbReference>
<evidence type="ECO:0000256" key="4">
    <source>
        <dbReference type="ARBA" id="ARBA00022801"/>
    </source>
</evidence>
<dbReference type="PANTHER" id="PTHR43226">
    <property type="entry name" value="XAA-PRO AMINOPEPTIDASE 3"/>
    <property type="match status" value="1"/>
</dbReference>
<evidence type="ECO:0000313" key="9">
    <source>
        <dbReference type="Proteomes" id="UP000189580"/>
    </source>
</evidence>
<evidence type="ECO:0000256" key="5">
    <source>
        <dbReference type="ARBA" id="ARBA00023211"/>
    </source>
</evidence>
<organism evidence="8 9">
    <name type="scientific">Sugiyamaella lignohabitans</name>
    <dbReference type="NCBI Taxonomy" id="796027"/>
    <lineage>
        <taxon>Eukaryota</taxon>
        <taxon>Fungi</taxon>
        <taxon>Dikarya</taxon>
        <taxon>Ascomycota</taxon>
        <taxon>Saccharomycotina</taxon>
        <taxon>Dipodascomycetes</taxon>
        <taxon>Dipodascales</taxon>
        <taxon>Trichomonascaceae</taxon>
        <taxon>Sugiyamaella</taxon>
    </lineage>
</organism>
<keyword evidence="5" id="KW-0464">Manganese</keyword>
<dbReference type="CDD" id="cd01087">
    <property type="entry name" value="Prolidase"/>
    <property type="match status" value="1"/>
</dbReference>
<dbReference type="AlphaFoldDB" id="A0A167E5F1"/>
<dbReference type="Pfam" id="PF00557">
    <property type="entry name" value="Peptidase_M24"/>
    <property type="match status" value="1"/>
</dbReference>
<dbReference type="InterPro" id="IPR007865">
    <property type="entry name" value="Aminopep_P_N"/>
</dbReference>
<dbReference type="PANTHER" id="PTHR43226:SF4">
    <property type="entry name" value="XAA-PRO AMINOPEPTIDASE 3"/>
    <property type="match status" value="1"/>
</dbReference>
<dbReference type="SUPFAM" id="SSF53092">
    <property type="entry name" value="Creatinase/prolidase N-terminal domain"/>
    <property type="match status" value="1"/>
</dbReference>
<keyword evidence="4" id="KW-0378">Hydrolase</keyword>
<dbReference type="Gene3D" id="3.90.230.10">
    <property type="entry name" value="Creatinase/methionine aminopeptidase superfamily"/>
    <property type="match status" value="1"/>
</dbReference>
<evidence type="ECO:0000259" key="7">
    <source>
        <dbReference type="SMART" id="SM01011"/>
    </source>
</evidence>
<dbReference type="SMART" id="SM01011">
    <property type="entry name" value="AMP_N"/>
    <property type="match status" value="1"/>
</dbReference>
<dbReference type="OrthoDB" id="4215474at2759"/>
<dbReference type="GO" id="GO:0030145">
    <property type="term" value="F:manganese ion binding"/>
    <property type="evidence" value="ECO:0007669"/>
    <property type="project" value="InterPro"/>
</dbReference>
<proteinExistence type="inferred from homology"/>
<dbReference type="InterPro" id="IPR001131">
    <property type="entry name" value="Peptidase_M24B_aminopep-P_CS"/>
</dbReference>
<comment type="similarity">
    <text evidence="2 6">Belongs to the peptidase M24B family.</text>
</comment>
<dbReference type="InterPro" id="IPR000994">
    <property type="entry name" value="Pept_M24"/>
</dbReference>
<dbReference type="GO" id="GO:0006508">
    <property type="term" value="P:proteolysis"/>
    <property type="evidence" value="ECO:0007669"/>
    <property type="project" value="TreeGrafter"/>
</dbReference>
<sequence>MWRSSRIARQFTSATRGFASRIQAGQPIFETRPHLIEKGDLTPGISAIEYFARRQRILESLPDKSTVILPGNVTQFATQSVFHQFIQDPNFYYLTGFLEPGATLVLHKENDQSMKSIFFVPEKNPAVEQWEGHRTGTKGAVEIFNADEAYPVDDLDSKLTSILNDTTNVYVETDYHPRYSPFFHTQFGNILRNSSVRKLESAVKLVESSRLIKSECEIDAMRVASEMSAEAFNNAYSIRFSKEHDLHAFLDYQFRANGCQMPAYLAVVAGGSHALTIHYTRNDDLLKDGDLVLVDAAGKYGGYCSDISRTWPVTGEFSQPQKDLYQAVLNTNKQCIELCTVKSGMSLADIHRSSEDILYTELLNAGFTGLTRGQVRELYPHYIGHNLGIDVHDLKTASNFIPLKSNQVITIEPGVYVPISDKFPKHFQGIGIRIEDNVVVGPESNEVLTVDALKEIDDIEVAAGM</sequence>
<dbReference type="RefSeq" id="XP_018736138.1">
    <property type="nucleotide sequence ID" value="XM_018878879.1"/>
</dbReference>
<dbReference type="Gene3D" id="3.40.350.10">
    <property type="entry name" value="Creatinase/prolidase N-terminal domain"/>
    <property type="match status" value="1"/>
</dbReference>
<dbReference type="SUPFAM" id="SSF55920">
    <property type="entry name" value="Creatinase/aminopeptidase"/>
    <property type="match status" value="1"/>
</dbReference>
<keyword evidence="3 6" id="KW-0479">Metal-binding</keyword>
<dbReference type="Pfam" id="PF05195">
    <property type="entry name" value="AMP_N"/>
    <property type="match status" value="1"/>
</dbReference>
<dbReference type="InterPro" id="IPR052433">
    <property type="entry name" value="X-Pro_dipept-like"/>
</dbReference>
<feature type="domain" description="Aminopeptidase P N-terminal" evidence="7">
    <location>
        <begin position="45"/>
        <end position="180"/>
    </location>
</feature>
<accession>A0A167E5F1</accession>
<evidence type="ECO:0000313" key="8">
    <source>
        <dbReference type="EMBL" id="ANB13661.1"/>
    </source>
</evidence>
<dbReference type="InterPro" id="IPR036005">
    <property type="entry name" value="Creatinase/aminopeptidase-like"/>
</dbReference>
<evidence type="ECO:0000256" key="3">
    <source>
        <dbReference type="ARBA" id="ARBA00022723"/>
    </source>
</evidence>
<protein>
    <submittedName>
        <fullName evidence="8">Icp55p</fullName>
    </submittedName>
</protein>
<dbReference type="EMBL" id="CP014501">
    <property type="protein sequence ID" value="ANB13661.1"/>
    <property type="molecule type" value="Genomic_DNA"/>
</dbReference>
<evidence type="ECO:0000256" key="2">
    <source>
        <dbReference type="ARBA" id="ARBA00008766"/>
    </source>
</evidence>
<dbReference type="KEGG" id="slb:AWJ20_1960"/>
<evidence type="ECO:0000256" key="1">
    <source>
        <dbReference type="ARBA" id="ARBA00001936"/>
    </source>
</evidence>
<dbReference type="Proteomes" id="UP000189580">
    <property type="component" value="Chromosome a"/>
</dbReference>
<reference evidence="8 9" key="1">
    <citation type="submission" date="2016-02" db="EMBL/GenBank/DDBJ databases">
        <title>Complete genome sequence and transcriptome regulation of the pentose utilising yeast Sugiyamaella lignohabitans.</title>
        <authorList>
            <person name="Bellasio M."/>
            <person name="Peymann A."/>
            <person name="Valli M."/>
            <person name="Sipitzky M."/>
            <person name="Graf A."/>
            <person name="Sauer M."/>
            <person name="Marx H."/>
            <person name="Mattanovich D."/>
        </authorList>
    </citation>
    <scope>NUCLEOTIDE SEQUENCE [LARGE SCALE GENOMIC DNA]</scope>
    <source>
        <strain evidence="8 9">CBS 10342</strain>
    </source>
</reference>
<keyword evidence="9" id="KW-1185">Reference proteome</keyword>
<name>A0A167E5F1_9ASCO</name>
<dbReference type="GO" id="GO:0070006">
    <property type="term" value="F:metalloaminopeptidase activity"/>
    <property type="evidence" value="ECO:0007669"/>
    <property type="project" value="InterPro"/>
</dbReference>
<comment type="cofactor">
    <cofactor evidence="1">
        <name>Mn(2+)</name>
        <dbReference type="ChEBI" id="CHEBI:29035"/>
    </cofactor>
</comment>
<dbReference type="InterPro" id="IPR029149">
    <property type="entry name" value="Creatin/AminoP/Spt16_N"/>
</dbReference>
<gene>
    <name evidence="8" type="primary">ICP55</name>
    <name evidence="8" type="ORF">AWJ20_1960</name>
</gene>